<dbReference type="Gene3D" id="3.40.50.150">
    <property type="entry name" value="Vaccinia Virus protein VP39"/>
    <property type="match status" value="1"/>
</dbReference>
<protein>
    <submittedName>
        <fullName evidence="1">SAM-dependent methyltransferase</fullName>
    </submittedName>
</protein>
<keyword evidence="2" id="KW-1185">Reference proteome</keyword>
<accession>A0ABU0AF12</accession>
<dbReference type="GO" id="GO:0032259">
    <property type="term" value="P:methylation"/>
    <property type="evidence" value="ECO:0007669"/>
    <property type="project" value="UniProtKB-KW"/>
</dbReference>
<proteinExistence type="predicted"/>
<name>A0ABU0AF12_9BACI</name>
<sequence>MSARNIDQLLNIKTAEEQMGFNASFHYHRYEPTPYEALEALFNEYDLSYNGRLVDLGCGKGRLNFYVNHFHHKSAIGIEMNEAFFHDAMENLRAYERKMKKNNQLISFECCFAEEYSIHPTDQCFYFFNPFTIQIFIKVVNNILLSIQQVPRLVELILYYPSEDYIFYLENHTAFMMKQEVVLAKNKNEDERFLIYKLQI</sequence>
<organism evidence="1 2">
    <name type="scientific">Cytobacillus purgationiresistens</name>
    <dbReference type="NCBI Taxonomy" id="863449"/>
    <lineage>
        <taxon>Bacteria</taxon>
        <taxon>Bacillati</taxon>
        <taxon>Bacillota</taxon>
        <taxon>Bacilli</taxon>
        <taxon>Bacillales</taxon>
        <taxon>Bacillaceae</taxon>
        <taxon>Cytobacillus</taxon>
    </lineage>
</organism>
<comment type="caution">
    <text evidence="1">The sequence shown here is derived from an EMBL/GenBank/DDBJ whole genome shotgun (WGS) entry which is preliminary data.</text>
</comment>
<keyword evidence="1" id="KW-0489">Methyltransferase</keyword>
<gene>
    <name evidence="1" type="ORF">J2S17_001715</name>
</gene>
<dbReference type="EMBL" id="JAUSUB010000005">
    <property type="protein sequence ID" value="MDQ0269843.1"/>
    <property type="molecule type" value="Genomic_DNA"/>
</dbReference>
<evidence type="ECO:0000313" key="1">
    <source>
        <dbReference type="EMBL" id="MDQ0269843.1"/>
    </source>
</evidence>
<dbReference type="GO" id="GO:0008168">
    <property type="term" value="F:methyltransferase activity"/>
    <property type="evidence" value="ECO:0007669"/>
    <property type="project" value="UniProtKB-KW"/>
</dbReference>
<dbReference type="SUPFAM" id="SSF53335">
    <property type="entry name" value="S-adenosyl-L-methionine-dependent methyltransferases"/>
    <property type="match status" value="1"/>
</dbReference>
<keyword evidence="1" id="KW-0808">Transferase</keyword>
<dbReference type="CDD" id="cd02440">
    <property type="entry name" value="AdoMet_MTases"/>
    <property type="match status" value="1"/>
</dbReference>
<dbReference type="Proteomes" id="UP001238088">
    <property type="component" value="Unassembled WGS sequence"/>
</dbReference>
<dbReference type="InterPro" id="IPR029063">
    <property type="entry name" value="SAM-dependent_MTases_sf"/>
</dbReference>
<reference evidence="1 2" key="1">
    <citation type="submission" date="2023-07" db="EMBL/GenBank/DDBJ databases">
        <title>Genomic Encyclopedia of Type Strains, Phase IV (KMG-IV): sequencing the most valuable type-strain genomes for metagenomic binning, comparative biology and taxonomic classification.</title>
        <authorList>
            <person name="Goeker M."/>
        </authorList>
    </citation>
    <scope>NUCLEOTIDE SEQUENCE [LARGE SCALE GENOMIC DNA]</scope>
    <source>
        <strain evidence="1 2">DSM 23494</strain>
    </source>
</reference>
<dbReference type="RefSeq" id="WP_307473733.1">
    <property type="nucleotide sequence ID" value="NZ_JAUSUB010000005.1"/>
</dbReference>
<evidence type="ECO:0000313" key="2">
    <source>
        <dbReference type="Proteomes" id="UP001238088"/>
    </source>
</evidence>